<evidence type="ECO:0000313" key="6">
    <source>
        <dbReference type="EMBL" id="KAK6911266.1"/>
    </source>
</evidence>
<sequence length="891" mass="101960">MENLVEVEGPVIIAMKGDQCTGKTTLAEALARALKWPLYSLEVSHKSLVSIPSCSPGNLRQFYDKIKRPQGDSPQLYVILGAATTQLLLGFSVILDADFSSRQYYLMLQDLADLAKATLVIVECKPLNESIRQSWFWRNNYCLTLKWWDKDEEKNTVDESETIPKIMVDTTSPLDIQDQISEVVKFVISCYRFLKFNLVGDEETEATEKARASQQAEAAVDEKQGFEILQKEAIKGVGAEAFELRHYWHEHKLTFFNELDNDLETNCKSCLQTLNPSEQGFYGCLECRYFLHKSCGEIWLPNYFELDFHLKGHRLALHKSSLTLACNICNHFIREFFYQCDSCGFVTHIKCAFLPSTFDPHCHEHALSLSILHNHEFKCHACGNPGKHAFYRCSGTPDLCTVLFHPQCALLPQTFKHSLSKDPFTLTSCLEVRRDKDEVYCDVCEGKVDREILVYYCLGDDLVSHTTCMISSNDDRNSSNASSYAHKILVEKLQVANKDVECVQEEENELRHCHCHELNYSNEVIDKEAATRCILCSQTIDGSSYTCMTCGFILHKSCAEMRLPYILMFDLHGENHLLNLKKSRGYFKCSVCNDTSDGLFYRCYWCSFVTHVKCAFLPSNLLLVCLEHLLCLSINPHPFPYDSRFRFNCDACGARGDLIFYKCRENCCNITLHVKCALLSQTLERECHTHPLTRSLKFQSGVELEYCSICDRVLDDKQWVYGCEECNLFCHLSCLTKYDYPNNLDAGLELWEYSIYFSKKLLSKYNIINQRVWLDIHFNTTLAKAGPKKQSGQTRWYNIRGDERLSFHKEDQARKDRPPFSVDASCVAFEIFSYPCKGSSYIKSSPGIVLAIALTYLPLGLNFEHDSDSSGSKLYYSTLMENLCEGHIAHG</sequence>
<dbReference type="SUPFAM" id="SSF57889">
    <property type="entry name" value="Cysteine-rich domain"/>
    <property type="match status" value="5"/>
</dbReference>
<evidence type="ECO:0000256" key="3">
    <source>
        <dbReference type="ARBA" id="ARBA00022771"/>
    </source>
</evidence>
<dbReference type="SMART" id="SM00109">
    <property type="entry name" value="C1"/>
    <property type="match status" value="3"/>
</dbReference>
<reference evidence="6 7" key="1">
    <citation type="submission" date="2023-12" db="EMBL/GenBank/DDBJ databases">
        <title>A high-quality genome assembly for Dillenia turbinata (Dilleniales).</title>
        <authorList>
            <person name="Chanderbali A."/>
        </authorList>
    </citation>
    <scope>NUCLEOTIDE SEQUENCE [LARGE SCALE GENOMIC DNA]</scope>
    <source>
        <strain evidence="6">LSX21</strain>
        <tissue evidence="6">Leaf</tissue>
    </source>
</reference>
<dbReference type="PANTHER" id="PTHR32410:SF203">
    <property type="entry name" value="CYSTEINE_HISTIDINE-RICH C1 DOMAIN FAMILY PROTEIN"/>
    <property type="match status" value="1"/>
</dbReference>
<evidence type="ECO:0000256" key="2">
    <source>
        <dbReference type="ARBA" id="ARBA00022737"/>
    </source>
</evidence>
<dbReference type="InterPro" id="IPR027417">
    <property type="entry name" value="P-loop_NTPase"/>
</dbReference>
<evidence type="ECO:0000259" key="5">
    <source>
        <dbReference type="PROSITE" id="PS50081"/>
    </source>
</evidence>
<accession>A0AAN8YSH3</accession>
<dbReference type="Proteomes" id="UP001370490">
    <property type="component" value="Unassembled WGS sequence"/>
</dbReference>
<dbReference type="PROSITE" id="PS50081">
    <property type="entry name" value="ZF_DAG_PE_2"/>
    <property type="match status" value="1"/>
</dbReference>
<name>A0AAN8YSH3_9MAGN</name>
<feature type="domain" description="Phorbol-ester/DAG-type" evidence="5">
    <location>
        <begin position="312"/>
        <end position="362"/>
    </location>
</feature>
<gene>
    <name evidence="6" type="ORF">RJ641_023359</name>
</gene>
<dbReference type="EMBL" id="JBAMMX010000028">
    <property type="protein sequence ID" value="KAK6911266.1"/>
    <property type="molecule type" value="Genomic_DNA"/>
</dbReference>
<dbReference type="InterPro" id="IPR053192">
    <property type="entry name" value="Vacuole_Formation_Reg"/>
</dbReference>
<dbReference type="InterPro" id="IPR001965">
    <property type="entry name" value="Znf_PHD"/>
</dbReference>
<dbReference type="InterPro" id="IPR002219">
    <property type="entry name" value="PKC_DAG/PE"/>
</dbReference>
<dbReference type="InterPro" id="IPR046349">
    <property type="entry name" value="C1-like_sf"/>
</dbReference>
<evidence type="ECO:0000256" key="4">
    <source>
        <dbReference type="ARBA" id="ARBA00022833"/>
    </source>
</evidence>
<keyword evidence="2" id="KW-0677">Repeat</keyword>
<keyword evidence="1" id="KW-0479">Metal-binding</keyword>
<evidence type="ECO:0000256" key="1">
    <source>
        <dbReference type="ARBA" id="ARBA00022723"/>
    </source>
</evidence>
<proteinExistence type="predicted"/>
<dbReference type="SMART" id="SM00249">
    <property type="entry name" value="PHD"/>
    <property type="match status" value="4"/>
</dbReference>
<dbReference type="SUPFAM" id="SSF52540">
    <property type="entry name" value="P-loop containing nucleoside triphosphate hydrolases"/>
    <property type="match status" value="1"/>
</dbReference>
<dbReference type="AlphaFoldDB" id="A0AAN8YSH3"/>
<comment type="caution">
    <text evidence="6">The sequence shown here is derived from an EMBL/GenBank/DDBJ whole genome shotgun (WGS) entry which is preliminary data.</text>
</comment>
<organism evidence="6 7">
    <name type="scientific">Dillenia turbinata</name>
    <dbReference type="NCBI Taxonomy" id="194707"/>
    <lineage>
        <taxon>Eukaryota</taxon>
        <taxon>Viridiplantae</taxon>
        <taxon>Streptophyta</taxon>
        <taxon>Embryophyta</taxon>
        <taxon>Tracheophyta</taxon>
        <taxon>Spermatophyta</taxon>
        <taxon>Magnoliopsida</taxon>
        <taxon>eudicotyledons</taxon>
        <taxon>Gunneridae</taxon>
        <taxon>Pentapetalae</taxon>
        <taxon>Dilleniales</taxon>
        <taxon>Dilleniaceae</taxon>
        <taxon>Dillenia</taxon>
    </lineage>
</organism>
<dbReference type="Gene3D" id="3.40.50.300">
    <property type="entry name" value="P-loop containing nucleotide triphosphate hydrolases"/>
    <property type="match status" value="1"/>
</dbReference>
<evidence type="ECO:0000313" key="7">
    <source>
        <dbReference type="Proteomes" id="UP001370490"/>
    </source>
</evidence>
<keyword evidence="7" id="KW-1185">Reference proteome</keyword>
<dbReference type="Pfam" id="PF03107">
    <property type="entry name" value="C1_2"/>
    <property type="match status" value="4"/>
</dbReference>
<protein>
    <submittedName>
        <fullName evidence="6">DC1</fullName>
    </submittedName>
</protein>
<keyword evidence="3" id="KW-0863">Zinc-finger</keyword>
<keyword evidence="4" id="KW-0862">Zinc</keyword>
<dbReference type="PANTHER" id="PTHR32410">
    <property type="entry name" value="CYSTEINE/HISTIDINE-RICH C1 DOMAIN FAMILY PROTEIN"/>
    <property type="match status" value="1"/>
</dbReference>
<dbReference type="GO" id="GO:0008270">
    <property type="term" value="F:zinc ion binding"/>
    <property type="evidence" value="ECO:0007669"/>
    <property type="project" value="UniProtKB-KW"/>
</dbReference>
<dbReference type="InterPro" id="IPR004146">
    <property type="entry name" value="DC1"/>
</dbReference>